<accession>A0A0G1XZE3</accession>
<dbReference type="PANTHER" id="PTHR17490">
    <property type="entry name" value="SUA5"/>
    <property type="match status" value="1"/>
</dbReference>
<evidence type="ECO:0000256" key="7">
    <source>
        <dbReference type="ARBA" id="ARBA00022695"/>
    </source>
</evidence>
<dbReference type="Pfam" id="PF01300">
    <property type="entry name" value="Sua5_yciO_yrdC"/>
    <property type="match status" value="1"/>
</dbReference>
<evidence type="ECO:0000256" key="10">
    <source>
        <dbReference type="ARBA" id="ARBA00029774"/>
    </source>
</evidence>
<dbReference type="SUPFAM" id="SSF55821">
    <property type="entry name" value="YrdC/RibB"/>
    <property type="match status" value="1"/>
</dbReference>
<evidence type="ECO:0000256" key="11">
    <source>
        <dbReference type="ARBA" id="ARBA00048366"/>
    </source>
</evidence>
<dbReference type="GO" id="GO:0000049">
    <property type="term" value="F:tRNA binding"/>
    <property type="evidence" value="ECO:0007669"/>
    <property type="project" value="TreeGrafter"/>
</dbReference>
<dbReference type="GO" id="GO:0005524">
    <property type="term" value="F:ATP binding"/>
    <property type="evidence" value="ECO:0007669"/>
    <property type="project" value="UniProtKB-KW"/>
</dbReference>
<comment type="subcellular location">
    <subcellularLocation>
        <location evidence="1">Cytoplasm</location>
    </subcellularLocation>
</comment>
<gene>
    <name evidence="13" type="ORF">UY81_C0023G0004</name>
</gene>
<evidence type="ECO:0000256" key="8">
    <source>
        <dbReference type="ARBA" id="ARBA00022741"/>
    </source>
</evidence>
<evidence type="ECO:0000259" key="12">
    <source>
        <dbReference type="PROSITE" id="PS51163"/>
    </source>
</evidence>
<dbReference type="PROSITE" id="PS51163">
    <property type="entry name" value="YRDC"/>
    <property type="match status" value="1"/>
</dbReference>
<dbReference type="NCBIfam" id="TIGR00057">
    <property type="entry name" value="L-threonylcarbamoyladenylate synthase"/>
    <property type="match status" value="1"/>
</dbReference>
<comment type="catalytic activity">
    <reaction evidence="11">
        <text>L-threonine + hydrogencarbonate + ATP = L-threonylcarbamoyladenylate + diphosphate + H2O</text>
        <dbReference type="Rhea" id="RHEA:36407"/>
        <dbReference type="ChEBI" id="CHEBI:15377"/>
        <dbReference type="ChEBI" id="CHEBI:17544"/>
        <dbReference type="ChEBI" id="CHEBI:30616"/>
        <dbReference type="ChEBI" id="CHEBI:33019"/>
        <dbReference type="ChEBI" id="CHEBI:57926"/>
        <dbReference type="ChEBI" id="CHEBI:73682"/>
        <dbReference type="EC" id="2.7.7.87"/>
    </reaction>
</comment>
<dbReference type="GO" id="GO:0008033">
    <property type="term" value="P:tRNA processing"/>
    <property type="evidence" value="ECO:0007669"/>
    <property type="project" value="UniProtKB-KW"/>
</dbReference>
<evidence type="ECO:0000313" key="13">
    <source>
        <dbReference type="EMBL" id="KKW36548.1"/>
    </source>
</evidence>
<dbReference type="PANTHER" id="PTHR17490:SF16">
    <property type="entry name" value="THREONYLCARBAMOYL-AMP SYNTHASE"/>
    <property type="match status" value="1"/>
</dbReference>
<dbReference type="Gene3D" id="3.90.870.10">
    <property type="entry name" value="DHBP synthase"/>
    <property type="match status" value="1"/>
</dbReference>
<dbReference type="GO" id="GO:0006450">
    <property type="term" value="P:regulation of translational fidelity"/>
    <property type="evidence" value="ECO:0007669"/>
    <property type="project" value="TreeGrafter"/>
</dbReference>
<keyword evidence="7" id="KW-0548">Nucleotidyltransferase</keyword>
<dbReference type="InterPro" id="IPR050156">
    <property type="entry name" value="TC-AMP_synthase_SUA5"/>
</dbReference>
<keyword evidence="6" id="KW-0819">tRNA processing</keyword>
<evidence type="ECO:0000256" key="1">
    <source>
        <dbReference type="ARBA" id="ARBA00004496"/>
    </source>
</evidence>
<evidence type="ECO:0000256" key="4">
    <source>
        <dbReference type="ARBA" id="ARBA00022490"/>
    </source>
</evidence>
<dbReference type="GO" id="GO:0061710">
    <property type="term" value="F:L-threonylcarbamoyladenylate synthase"/>
    <property type="evidence" value="ECO:0007669"/>
    <property type="project" value="UniProtKB-EC"/>
</dbReference>
<keyword evidence="9" id="KW-0067">ATP-binding</keyword>
<dbReference type="EC" id="2.7.7.87" evidence="3"/>
<evidence type="ECO:0000256" key="2">
    <source>
        <dbReference type="ARBA" id="ARBA00007663"/>
    </source>
</evidence>
<dbReference type="InterPro" id="IPR006070">
    <property type="entry name" value="Sua5-like_dom"/>
</dbReference>
<organism evidence="13 14">
    <name type="scientific">Candidatus Giovannonibacteria bacterium GW2011_GWA2_53_7</name>
    <dbReference type="NCBI Taxonomy" id="1618650"/>
    <lineage>
        <taxon>Bacteria</taxon>
        <taxon>Candidatus Giovannoniibacteriota</taxon>
    </lineage>
</organism>
<protein>
    <recommendedName>
        <fullName evidence="10">L-threonylcarbamoyladenylate synthase</fullName>
        <ecNumber evidence="3">2.7.7.87</ecNumber>
    </recommendedName>
    <alternativeName>
        <fullName evidence="10">L-threonylcarbamoyladenylate synthase</fullName>
    </alternativeName>
</protein>
<evidence type="ECO:0000256" key="6">
    <source>
        <dbReference type="ARBA" id="ARBA00022694"/>
    </source>
</evidence>
<keyword evidence="4" id="KW-0963">Cytoplasm</keyword>
<proteinExistence type="inferred from homology"/>
<dbReference type="AlphaFoldDB" id="A0A0G1XZE3"/>
<dbReference type="InterPro" id="IPR017945">
    <property type="entry name" value="DHBP_synth_RibB-like_a/b_dom"/>
</dbReference>
<comment type="caution">
    <text evidence="13">The sequence shown here is derived from an EMBL/GenBank/DDBJ whole genome shotgun (WGS) entry which is preliminary data.</text>
</comment>
<keyword evidence="5" id="KW-0808">Transferase</keyword>
<dbReference type="GO" id="GO:0003725">
    <property type="term" value="F:double-stranded RNA binding"/>
    <property type="evidence" value="ECO:0007669"/>
    <property type="project" value="InterPro"/>
</dbReference>
<keyword evidence="8" id="KW-0547">Nucleotide-binding</keyword>
<sequence>MSVESDLKILNFPIAEAAMLWLAYRGVPALSRAEGGSLGYSYMKILSANSTSIQKAVTALKAGQLIIYPTDTAYALGADCLNKEAIEIIQKVKGRLEPKPLALVAADLAQVESIAEMTATERRLAHQWWPAPLTLLLKKRPFLPSELTLSRPKVGIRIPSHKFCRDLCRQFGRPIVATSANLTGQGPIYDPAIIKKVFKSSKEVAWFIDGGKLPEVAPSTVIEMVGRRSVVHRAGPVKVRIEN</sequence>
<feature type="domain" description="YrdC-like" evidence="12">
    <location>
        <begin position="50"/>
        <end position="237"/>
    </location>
</feature>
<evidence type="ECO:0000256" key="3">
    <source>
        <dbReference type="ARBA" id="ARBA00012584"/>
    </source>
</evidence>
<dbReference type="EMBL" id="LCRM01000023">
    <property type="protein sequence ID" value="KKW36548.1"/>
    <property type="molecule type" value="Genomic_DNA"/>
</dbReference>
<evidence type="ECO:0000256" key="9">
    <source>
        <dbReference type="ARBA" id="ARBA00022840"/>
    </source>
</evidence>
<comment type="similarity">
    <text evidence="2">Belongs to the SUA5 family.</text>
</comment>
<dbReference type="Proteomes" id="UP000034290">
    <property type="component" value="Unassembled WGS sequence"/>
</dbReference>
<evidence type="ECO:0000313" key="14">
    <source>
        <dbReference type="Proteomes" id="UP000034290"/>
    </source>
</evidence>
<dbReference type="GO" id="GO:0005737">
    <property type="term" value="C:cytoplasm"/>
    <property type="evidence" value="ECO:0007669"/>
    <property type="project" value="UniProtKB-SubCell"/>
</dbReference>
<reference evidence="13 14" key="1">
    <citation type="journal article" date="2015" name="Nature">
        <title>rRNA introns, odd ribosomes, and small enigmatic genomes across a large radiation of phyla.</title>
        <authorList>
            <person name="Brown C.T."/>
            <person name="Hug L.A."/>
            <person name="Thomas B.C."/>
            <person name="Sharon I."/>
            <person name="Castelle C.J."/>
            <person name="Singh A."/>
            <person name="Wilkins M.J."/>
            <person name="Williams K.H."/>
            <person name="Banfield J.F."/>
        </authorList>
    </citation>
    <scope>NUCLEOTIDE SEQUENCE [LARGE SCALE GENOMIC DNA]</scope>
</reference>
<evidence type="ECO:0000256" key="5">
    <source>
        <dbReference type="ARBA" id="ARBA00022679"/>
    </source>
</evidence>
<name>A0A0G1XZE3_9BACT</name>